<evidence type="ECO:0000256" key="5">
    <source>
        <dbReference type="ARBA" id="ARBA00022989"/>
    </source>
</evidence>
<comment type="subcellular location">
    <subcellularLocation>
        <location evidence="13">Postsynaptic cell membrane</location>
        <topology evidence="13">Multi-pass membrane protein</topology>
    </subcellularLocation>
</comment>
<dbReference type="GO" id="GO:0005230">
    <property type="term" value="F:extracellular ligand-gated monoatomic ion channel activity"/>
    <property type="evidence" value="ECO:0007669"/>
    <property type="project" value="InterPro"/>
</dbReference>
<dbReference type="SUPFAM" id="SSF63712">
    <property type="entry name" value="Nicotinic receptor ligand binding domain-like"/>
    <property type="match status" value="1"/>
</dbReference>
<comment type="catalytic activity">
    <reaction evidence="16">
        <text>Ca(2+)(in) = Ca(2+)(out)</text>
        <dbReference type="Rhea" id="RHEA:29671"/>
        <dbReference type="ChEBI" id="CHEBI:29108"/>
    </reaction>
</comment>
<evidence type="ECO:0000256" key="7">
    <source>
        <dbReference type="ARBA" id="ARBA00023065"/>
    </source>
</evidence>
<keyword evidence="10" id="KW-0628">Postsynaptic cell membrane</keyword>
<dbReference type="PANTHER" id="PTHR18945">
    <property type="entry name" value="NEUROTRANSMITTER GATED ION CHANNEL"/>
    <property type="match status" value="1"/>
</dbReference>
<accession>A0AB32TBC7</accession>
<dbReference type="FunFam" id="1.20.58.390:FF:000080">
    <property type="entry name" value="5-hydroxytryptamine (serotonin) receptor 3C, ionotropic"/>
    <property type="match status" value="1"/>
</dbReference>
<evidence type="ECO:0000256" key="6">
    <source>
        <dbReference type="ARBA" id="ARBA00023018"/>
    </source>
</evidence>
<evidence type="ECO:0000256" key="2">
    <source>
        <dbReference type="ARBA" id="ARBA00022475"/>
    </source>
</evidence>
<keyword evidence="8" id="KW-0472">Membrane</keyword>
<evidence type="ECO:0000256" key="13">
    <source>
        <dbReference type="ARBA" id="ARBA00034104"/>
    </source>
</evidence>
<evidence type="ECO:0000313" key="19">
    <source>
        <dbReference type="RefSeq" id="XP_068072604.2"/>
    </source>
</evidence>
<protein>
    <submittedName>
        <fullName evidence="19">5-hydroxytryptamine receptor 3C isoform X1</fullName>
    </submittedName>
</protein>
<dbReference type="InterPro" id="IPR006202">
    <property type="entry name" value="Neur_chan_lig-bd"/>
</dbReference>
<evidence type="ECO:0000256" key="10">
    <source>
        <dbReference type="ARBA" id="ARBA00023257"/>
    </source>
</evidence>
<organism evidence="18 19">
    <name type="scientific">Danio rerio</name>
    <name type="common">Zebrafish</name>
    <name type="synonym">Brachydanio rerio</name>
    <dbReference type="NCBI Taxonomy" id="7955"/>
    <lineage>
        <taxon>Eukaryota</taxon>
        <taxon>Metazoa</taxon>
        <taxon>Chordata</taxon>
        <taxon>Craniata</taxon>
        <taxon>Vertebrata</taxon>
        <taxon>Euteleostomi</taxon>
        <taxon>Actinopterygii</taxon>
        <taxon>Neopterygii</taxon>
        <taxon>Teleostei</taxon>
        <taxon>Ostariophysi</taxon>
        <taxon>Cypriniformes</taxon>
        <taxon>Danionidae</taxon>
        <taxon>Danioninae</taxon>
        <taxon>Danio</taxon>
    </lineage>
</organism>
<comment type="function">
    <text evidence="17">Forms serotonin (5-hydroxytryptamine/5-HT3)-activated cation-selective channel complexes, which when activated cause fast, depolarizing responses in neurons.</text>
</comment>
<keyword evidence="6" id="KW-0770">Synapse</keyword>
<dbReference type="GO" id="GO:0004888">
    <property type="term" value="F:transmembrane signaling receptor activity"/>
    <property type="evidence" value="ECO:0007669"/>
    <property type="project" value="InterPro"/>
</dbReference>
<comment type="catalytic activity">
    <reaction evidence="15">
        <text>Na(+)(in) = Na(+)(out)</text>
        <dbReference type="Rhea" id="RHEA:34963"/>
        <dbReference type="ChEBI" id="CHEBI:29101"/>
    </reaction>
</comment>
<dbReference type="SUPFAM" id="SSF90112">
    <property type="entry name" value="Neurotransmitter-gated ion-channel transmembrane pore"/>
    <property type="match status" value="1"/>
</dbReference>
<gene>
    <name evidence="19" type="primary">LOC103909640</name>
</gene>
<evidence type="ECO:0000256" key="12">
    <source>
        <dbReference type="ARBA" id="ARBA00023303"/>
    </source>
</evidence>
<evidence type="ECO:0000256" key="16">
    <source>
        <dbReference type="ARBA" id="ARBA00036634"/>
    </source>
</evidence>
<keyword evidence="2" id="KW-1003">Cell membrane</keyword>
<dbReference type="InterPro" id="IPR038050">
    <property type="entry name" value="Neuro_actylchol_rec"/>
</dbReference>
<dbReference type="InterPro" id="IPR018000">
    <property type="entry name" value="Neurotransmitter_ion_chnl_CS"/>
</dbReference>
<dbReference type="PROSITE" id="PS00236">
    <property type="entry name" value="NEUROTR_ION_CHANNEL"/>
    <property type="match status" value="1"/>
</dbReference>
<keyword evidence="1" id="KW-0813">Transport</keyword>
<dbReference type="InterPro" id="IPR049944">
    <property type="entry name" value="LGIC_TM_5-HT3"/>
</dbReference>
<dbReference type="InterPro" id="IPR006029">
    <property type="entry name" value="Neurotrans-gated_channel_TM"/>
</dbReference>
<dbReference type="AlphaFoldDB" id="A0AB32TBC7"/>
<evidence type="ECO:0000256" key="11">
    <source>
        <dbReference type="ARBA" id="ARBA00023286"/>
    </source>
</evidence>
<dbReference type="InterPro" id="IPR036734">
    <property type="entry name" value="Neur_chan_lig-bd_sf"/>
</dbReference>
<evidence type="ECO:0000256" key="4">
    <source>
        <dbReference type="ARBA" id="ARBA00022729"/>
    </source>
</evidence>
<dbReference type="RefSeq" id="XP_068072604.2">
    <property type="nucleotide sequence ID" value="XM_068216503.2"/>
</dbReference>
<evidence type="ECO:0000313" key="18">
    <source>
        <dbReference type="Proteomes" id="UP000000437"/>
    </source>
</evidence>
<dbReference type="Proteomes" id="UP000000437">
    <property type="component" value="Chromosome 22"/>
</dbReference>
<keyword evidence="9 19" id="KW-0675">Receptor</keyword>
<evidence type="ECO:0000256" key="14">
    <source>
        <dbReference type="ARBA" id="ARBA00034430"/>
    </source>
</evidence>
<dbReference type="CDD" id="cd19063">
    <property type="entry name" value="LGIC_TM_5-HT3"/>
    <property type="match status" value="1"/>
</dbReference>
<sequence>MMILMAFIRYPGIQDSTWFAGLTFFQLIFTCLIMQSLLLASVAPLNCSEPTTKSLLMAIREEVIDYSDARPVISLKTPTNVTVDLTLYGILGVNEKSQVLETYLWVRTRWQIEGLTWDPAECGTKKISLPREKIWFPDIVINEFMDENRAPDTYYVYVTSTGQVIDGRPFHIISSCKLDIYTFPFDFQNCTYTFNSYKHSRDDVQLFFYKPVKDIFKESLDLMTTKGEWELIDMLAEKPVYSFLEGAWDNLIVHIVLRRRATLYVVNLLIPSSFLLSLDIFSFLLPPQTVDRASFKMTLILGYTVFLLLMNDLLPVTGNNLPLINVFFSMCLALMVASLLETIVITNVLCGSRNFPPLPKWLKILVLKYMARLVCMRKSSDKHSEANRSEPTLYKNMMTNVPKKEQVSASPVTLSDLYLEEMKKISTDLLAIRHHIEEHFDNDSSSDEWMVFAQVLDRLFFMLYMIFVVVSLSTIMFLWLHSYNLDKRS</sequence>
<reference evidence="19" key="1">
    <citation type="submission" date="2025-08" db="UniProtKB">
        <authorList>
            <consortium name="RefSeq"/>
        </authorList>
    </citation>
    <scope>IDENTIFICATION</scope>
    <source>
        <strain evidence="19">Tuebingen</strain>
        <tissue evidence="19">Fibroblasts and whole tissue</tissue>
    </source>
</reference>
<evidence type="ECO:0000256" key="15">
    <source>
        <dbReference type="ARBA" id="ARBA00036239"/>
    </source>
</evidence>
<keyword evidence="11" id="KW-1071">Ligand-gated ion channel</keyword>
<dbReference type="Gene3D" id="1.20.58.390">
    <property type="entry name" value="Neurotransmitter-gated ion-channel transmembrane domain"/>
    <property type="match status" value="2"/>
</dbReference>
<keyword evidence="3" id="KW-0812">Transmembrane</keyword>
<dbReference type="InterPro" id="IPR036719">
    <property type="entry name" value="Neuro-gated_channel_TM_sf"/>
</dbReference>
<dbReference type="GO" id="GO:0045211">
    <property type="term" value="C:postsynaptic membrane"/>
    <property type="evidence" value="ECO:0007669"/>
    <property type="project" value="UniProtKB-SubCell"/>
</dbReference>
<keyword evidence="12" id="KW-0407">Ion channel</keyword>
<comment type="catalytic activity">
    <reaction evidence="14">
        <text>K(+)(in) = K(+)(out)</text>
        <dbReference type="Rhea" id="RHEA:29463"/>
        <dbReference type="ChEBI" id="CHEBI:29103"/>
    </reaction>
</comment>
<dbReference type="Pfam" id="PF02931">
    <property type="entry name" value="Neur_chan_LBD"/>
    <property type="match status" value="1"/>
</dbReference>
<keyword evidence="7" id="KW-0406">Ion transport</keyword>
<dbReference type="InterPro" id="IPR006201">
    <property type="entry name" value="Neur_channel"/>
</dbReference>
<dbReference type="Gene3D" id="2.70.170.10">
    <property type="entry name" value="Neurotransmitter-gated ion-channel ligand-binding domain"/>
    <property type="match status" value="1"/>
</dbReference>
<evidence type="ECO:0000256" key="17">
    <source>
        <dbReference type="ARBA" id="ARBA00037540"/>
    </source>
</evidence>
<name>A0AB32TBC7_DANRE</name>
<keyword evidence="18" id="KW-1185">Reference proteome</keyword>
<evidence type="ECO:0000256" key="1">
    <source>
        <dbReference type="ARBA" id="ARBA00022448"/>
    </source>
</evidence>
<evidence type="ECO:0000256" key="3">
    <source>
        <dbReference type="ARBA" id="ARBA00022692"/>
    </source>
</evidence>
<evidence type="ECO:0000256" key="9">
    <source>
        <dbReference type="ARBA" id="ARBA00023170"/>
    </source>
</evidence>
<keyword evidence="5" id="KW-1133">Transmembrane helix</keyword>
<dbReference type="KEGG" id="dre:103909640"/>
<keyword evidence="4" id="KW-0732">Signal</keyword>
<proteinExistence type="predicted"/>
<evidence type="ECO:0000256" key="8">
    <source>
        <dbReference type="ARBA" id="ARBA00023136"/>
    </source>
</evidence>
<dbReference type="Pfam" id="PF02932">
    <property type="entry name" value="Neur_chan_memb"/>
    <property type="match status" value="1"/>
</dbReference>